<dbReference type="HOGENOM" id="CLU_139664_1_0_6"/>
<gene>
    <name evidence="1" type="ORF">PKB_5128</name>
</gene>
<protein>
    <recommendedName>
        <fullName evidence="3">DNA-binding protein</fullName>
    </recommendedName>
</protein>
<dbReference type="AlphaFoldDB" id="A0A024HNI9"/>
<keyword evidence="2" id="KW-1185">Reference proteome</keyword>
<dbReference type="RefSeq" id="WP_043255564.1">
    <property type="nucleotide sequence ID" value="NZ_HG322950.1"/>
</dbReference>
<dbReference type="PATRIC" id="fig|1301098.3.peg.5101"/>
<accession>A0A024HNI9</accession>
<evidence type="ECO:0008006" key="3">
    <source>
        <dbReference type="Google" id="ProtNLM"/>
    </source>
</evidence>
<reference evidence="1 2" key="1">
    <citation type="submission" date="2013-03" db="EMBL/GenBank/DDBJ databases">
        <authorList>
            <person name="Linke B."/>
        </authorList>
    </citation>
    <scope>NUCLEOTIDE SEQUENCE [LARGE SCALE GENOMIC DNA]</scope>
    <source>
        <strain evidence="1 2">B13</strain>
    </source>
</reference>
<name>A0A024HNI9_PSEKB</name>
<evidence type="ECO:0000313" key="2">
    <source>
        <dbReference type="Proteomes" id="UP000025241"/>
    </source>
</evidence>
<proteinExistence type="predicted"/>
<reference evidence="1 2" key="2">
    <citation type="submission" date="2014-05" db="EMBL/GenBank/DDBJ databases">
        <title>Genome sequence of the 3-chlorobenzoate degrading bacterium Pseudomonas knackmussii B13 shows multiple evidence for horizontal gene transfer.</title>
        <authorList>
            <person name="Miyazaki R."/>
            <person name="Bertelli C."/>
            <person name="Falquet L."/>
            <person name="Robinson-Rechavi M."/>
            <person name="Gharib W."/>
            <person name="Roy S."/>
            <person name="Van der Meer J.R."/>
        </authorList>
    </citation>
    <scope>NUCLEOTIDE SEQUENCE [LARGE SCALE GENOMIC DNA]</scope>
    <source>
        <strain evidence="1 2">B13</strain>
    </source>
</reference>
<dbReference type="OrthoDB" id="6447592at2"/>
<dbReference type="EMBL" id="HG322950">
    <property type="protein sequence ID" value="CDF86441.1"/>
    <property type="molecule type" value="Genomic_DNA"/>
</dbReference>
<sequence length="79" mass="9237">MSRSMVARALHLLEQTSLKDLAEVNSKDYVRWQSIKRGRARMGVEELERLAELYPQYRWWLLTGEGLPSADQKSLDEET</sequence>
<dbReference type="KEGG" id="pkc:PKB_5128"/>
<dbReference type="STRING" id="1301098.PKB_5128"/>
<dbReference type="Proteomes" id="UP000025241">
    <property type="component" value="Chromosome I"/>
</dbReference>
<evidence type="ECO:0000313" key="1">
    <source>
        <dbReference type="EMBL" id="CDF86441.1"/>
    </source>
</evidence>
<organism evidence="1 2">
    <name type="scientific">Pseudomonas knackmussii (strain DSM 6978 / CCUG 54928 / LMG 23759 / B13)</name>
    <dbReference type="NCBI Taxonomy" id="1301098"/>
    <lineage>
        <taxon>Bacteria</taxon>
        <taxon>Pseudomonadati</taxon>
        <taxon>Pseudomonadota</taxon>
        <taxon>Gammaproteobacteria</taxon>
        <taxon>Pseudomonadales</taxon>
        <taxon>Pseudomonadaceae</taxon>
        <taxon>Pseudomonas</taxon>
    </lineage>
</organism>